<dbReference type="PANTHER" id="PTHR30231">
    <property type="entry name" value="DNA POLYMERASE III SUBUNIT EPSILON"/>
    <property type="match status" value="1"/>
</dbReference>
<comment type="catalytic activity">
    <reaction evidence="14 19">
        <text>DNA(n) + a 2'-deoxyribonucleoside 5'-triphosphate = DNA(n+1) + diphosphate</text>
        <dbReference type="Rhea" id="RHEA:22508"/>
        <dbReference type="Rhea" id="RHEA-COMP:17339"/>
        <dbReference type="Rhea" id="RHEA-COMP:17340"/>
        <dbReference type="ChEBI" id="CHEBI:33019"/>
        <dbReference type="ChEBI" id="CHEBI:61560"/>
        <dbReference type="ChEBI" id="CHEBI:173112"/>
        <dbReference type="EC" id="2.7.7.7"/>
    </reaction>
</comment>
<sequence>MNKFNNRQVVLDIETTGMNKYGCIYLNHKIIEIGIIEIIDRKYTGKYLHYYLNPERRIEPEAYKVHGISENFLLDKPFFSDIYVNIINFIKNSNIIVHNAVFDISFLNYEFSLLKNRIKKIKEFSTITDTLLLARKLFPGKKNSLDALCNRYKIINVNRNVHSALLDAKILMKIYLYMTSKQKKIKFNVKNNSFLQLDKKKITTPENSFKILYSSLQENIKHKKYMDMIKKKIF</sequence>
<dbReference type="NCBIfam" id="TIGR00573">
    <property type="entry name" value="dnaq"/>
    <property type="match status" value="1"/>
</dbReference>
<evidence type="ECO:0000256" key="19">
    <source>
        <dbReference type="RuleBase" id="RU364087"/>
    </source>
</evidence>
<keyword evidence="10 19" id="KW-0269">Exonuclease</keyword>
<evidence type="ECO:0000256" key="14">
    <source>
        <dbReference type="ARBA" id="ARBA00049244"/>
    </source>
</evidence>
<feature type="binding site" evidence="17">
    <location>
        <position position="12"/>
    </location>
    <ligand>
        <name>substrate</name>
    </ligand>
</feature>
<evidence type="ECO:0000256" key="13">
    <source>
        <dbReference type="ARBA" id="ARBA00023211"/>
    </source>
</evidence>
<dbReference type="STRING" id="1921549.GCA_900128825_00163"/>
<feature type="active site" description="Proton acceptor" evidence="16">
    <location>
        <position position="162"/>
    </location>
</feature>
<dbReference type="NCBIfam" id="NF004316">
    <property type="entry name" value="PRK05711.1"/>
    <property type="match status" value="1"/>
</dbReference>
<keyword evidence="6 19" id="KW-0235">DNA replication</keyword>
<evidence type="ECO:0000256" key="4">
    <source>
        <dbReference type="ARBA" id="ARBA00022679"/>
    </source>
</evidence>
<feature type="binding site" evidence="17">
    <location>
        <position position="66"/>
    </location>
    <ligand>
        <name>substrate</name>
    </ligand>
</feature>
<evidence type="ECO:0000256" key="9">
    <source>
        <dbReference type="ARBA" id="ARBA00022801"/>
    </source>
</evidence>
<dbReference type="EMBL" id="LR025085">
    <property type="protein sequence ID" value="VAX76479.1"/>
    <property type="molecule type" value="Genomic_DNA"/>
</dbReference>
<dbReference type="FunFam" id="3.30.420.10:FF:000012">
    <property type="entry name" value="DNA polymerase III subunit epsilon"/>
    <property type="match status" value="1"/>
</dbReference>
<dbReference type="NCBIfam" id="TIGR01406">
    <property type="entry name" value="dnaQ_proteo"/>
    <property type="match status" value="1"/>
</dbReference>
<proteinExistence type="predicted"/>
<evidence type="ECO:0000256" key="16">
    <source>
        <dbReference type="PIRSR" id="PIRSR606309-1"/>
    </source>
</evidence>
<dbReference type="InterPro" id="IPR036397">
    <property type="entry name" value="RNaseH_sf"/>
</dbReference>
<keyword evidence="12 19" id="KW-0239">DNA-directed DNA polymerase</keyword>
<dbReference type="InterPro" id="IPR013520">
    <property type="entry name" value="Ribonucl_H"/>
</dbReference>
<evidence type="ECO:0000313" key="21">
    <source>
        <dbReference type="EMBL" id="VAX76479.1"/>
    </source>
</evidence>
<dbReference type="SMART" id="SM00479">
    <property type="entry name" value="EXOIII"/>
    <property type="match status" value="1"/>
</dbReference>
<dbReference type="GO" id="GO:0008408">
    <property type="term" value="F:3'-5' exonuclease activity"/>
    <property type="evidence" value="ECO:0007669"/>
    <property type="project" value="TreeGrafter"/>
</dbReference>
<dbReference type="AlphaFoldDB" id="A0A3B1E9F8"/>
<evidence type="ECO:0000256" key="3">
    <source>
        <dbReference type="ARBA" id="ARBA00020352"/>
    </source>
</evidence>
<reference evidence="22" key="1">
    <citation type="submission" date="2018-09" db="EMBL/GenBank/DDBJ databases">
        <authorList>
            <person name="Manzano-Marin A."/>
            <person name="Manzano-Marin A."/>
        </authorList>
    </citation>
    <scope>NUCLEOTIDE SEQUENCE [LARGE SCALE GENOMIC DNA]</scope>
    <source>
        <strain evidence="22">BuCistrobi</strain>
    </source>
</reference>
<evidence type="ECO:0000259" key="20">
    <source>
        <dbReference type="SMART" id="SM00479"/>
    </source>
</evidence>
<comment type="cofactor">
    <cofactor evidence="18">
        <name>Mg(2+)</name>
        <dbReference type="ChEBI" id="CHEBI:18420"/>
    </cofactor>
    <cofactor evidence="18">
        <name>Mn(2+)</name>
        <dbReference type="ChEBI" id="CHEBI:29035"/>
    </cofactor>
    <text evidence="18">Binds 2 divalent metal cations. Magnesium or manganese.</text>
</comment>
<dbReference type="GO" id="GO:0003887">
    <property type="term" value="F:DNA-directed DNA polymerase activity"/>
    <property type="evidence" value="ECO:0007669"/>
    <property type="project" value="UniProtKB-KW"/>
</dbReference>
<feature type="binding site" evidence="17">
    <location>
        <position position="167"/>
    </location>
    <ligand>
        <name>substrate</name>
    </ligand>
</feature>
<keyword evidence="9 19" id="KW-0378">Hydrolase</keyword>
<evidence type="ECO:0000256" key="5">
    <source>
        <dbReference type="ARBA" id="ARBA00022695"/>
    </source>
</evidence>
<dbReference type="EC" id="2.7.7.7" evidence="2 19"/>
<evidence type="ECO:0000256" key="7">
    <source>
        <dbReference type="ARBA" id="ARBA00022722"/>
    </source>
</evidence>
<dbReference type="GO" id="GO:0005829">
    <property type="term" value="C:cytosol"/>
    <property type="evidence" value="ECO:0007669"/>
    <property type="project" value="TreeGrafter"/>
</dbReference>
<evidence type="ECO:0000256" key="10">
    <source>
        <dbReference type="ARBA" id="ARBA00022839"/>
    </source>
</evidence>
<evidence type="ECO:0000256" key="17">
    <source>
        <dbReference type="PIRSR" id="PIRSR606309-2"/>
    </source>
</evidence>
<dbReference type="Pfam" id="PF00929">
    <property type="entry name" value="RNase_T"/>
    <property type="match status" value="1"/>
</dbReference>
<comment type="subunit">
    <text evidence="15">The DNA polymerase holoenzyme is a complex that contains 10 different types of subunits. These subunits are organized into 3 functionally essential subassemblies: the pol III core, the beta sliding clamp processivity factor and the clamp-loading complex. The pol III core (subunits alpha,epsilon and theta) contains the polymerase and the 3'-5' exonuclease proofreading activities. The polymerase is tethered to the template via the sliding clamp processivity factor. The clamp-loading complex assembles the beta processivity factor onto the primer template and plays a central role in the organization and communication at the replication fork. This complex contains delta, delta', psi and chi, and copies of either or both of two different DnaX proteins, gamma and tau. The composition of the holoenzyme is, therefore: (alpha,epsilon,theta)[2]-(gamma/tau)[3]-delta,delta', psi,chi-beta[4].</text>
</comment>
<dbReference type="GO" id="GO:0003677">
    <property type="term" value="F:DNA binding"/>
    <property type="evidence" value="ECO:0007669"/>
    <property type="project" value="InterPro"/>
</dbReference>
<dbReference type="SUPFAM" id="SSF53098">
    <property type="entry name" value="Ribonuclease H-like"/>
    <property type="match status" value="1"/>
</dbReference>
<feature type="binding site" evidence="18">
    <location>
        <position position="12"/>
    </location>
    <ligand>
        <name>a divalent metal cation</name>
        <dbReference type="ChEBI" id="CHEBI:60240"/>
        <label>1</label>
        <note>catalytic</note>
    </ligand>
</feature>
<evidence type="ECO:0000256" key="18">
    <source>
        <dbReference type="PIRSR" id="PIRSR606309-3"/>
    </source>
</evidence>
<feature type="domain" description="Exonuclease" evidence="20">
    <location>
        <begin position="7"/>
        <end position="184"/>
    </location>
</feature>
<dbReference type="Gene3D" id="3.30.420.10">
    <property type="entry name" value="Ribonuclease H-like superfamily/Ribonuclease H"/>
    <property type="match status" value="1"/>
</dbReference>
<dbReference type="InterPro" id="IPR006309">
    <property type="entry name" value="DnaQ_proteo"/>
</dbReference>
<comment type="cofactor">
    <cofactor evidence="1 19">
        <name>Mn(2+)</name>
        <dbReference type="ChEBI" id="CHEBI:29035"/>
    </cofactor>
</comment>
<protein>
    <recommendedName>
        <fullName evidence="3 19">DNA polymerase III subunit epsilon</fullName>
        <ecNumber evidence="2 19">2.7.7.7</ecNumber>
    </recommendedName>
</protein>
<keyword evidence="4 19" id="KW-0808">Transferase</keyword>
<evidence type="ECO:0000256" key="11">
    <source>
        <dbReference type="ARBA" id="ARBA00022842"/>
    </source>
</evidence>
<feature type="binding site" evidence="17">
    <location>
        <position position="14"/>
    </location>
    <ligand>
        <name>substrate</name>
    </ligand>
</feature>
<organism evidence="21 22">
    <name type="scientific">Buchnera aphidicola</name>
    <name type="common">Cinara strobi</name>
    <dbReference type="NCBI Taxonomy" id="1921549"/>
    <lineage>
        <taxon>Bacteria</taxon>
        <taxon>Pseudomonadati</taxon>
        <taxon>Pseudomonadota</taxon>
        <taxon>Gammaproteobacteria</taxon>
        <taxon>Enterobacterales</taxon>
        <taxon>Erwiniaceae</taxon>
        <taxon>Buchnera</taxon>
    </lineage>
</organism>
<evidence type="ECO:0000256" key="6">
    <source>
        <dbReference type="ARBA" id="ARBA00022705"/>
    </source>
</evidence>
<dbReference type="InterPro" id="IPR012337">
    <property type="entry name" value="RNaseH-like_sf"/>
</dbReference>
<dbReference type="GO" id="GO:0045004">
    <property type="term" value="P:DNA replication proofreading"/>
    <property type="evidence" value="ECO:0007669"/>
    <property type="project" value="TreeGrafter"/>
</dbReference>
<dbReference type="InterPro" id="IPR006054">
    <property type="entry name" value="DnaQ"/>
</dbReference>
<keyword evidence="7 19" id="KW-0540">Nuclease</keyword>
<feature type="binding site" evidence="17">
    <location>
        <position position="61"/>
    </location>
    <ligand>
        <name>substrate</name>
    </ligand>
</feature>
<feature type="binding site" evidence="18">
    <location>
        <position position="167"/>
    </location>
    <ligand>
        <name>a divalent metal cation</name>
        <dbReference type="ChEBI" id="CHEBI:60240"/>
        <label>1</label>
        <note>catalytic</note>
    </ligand>
</feature>
<comment type="function">
    <text evidence="19">DNA polymerase III is a complex, multichain enzyme responsible for most of the replicative synthesis in bacteria. The epsilon subunit contain the editing function and is a proofreading 3'-5' exonuclease.</text>
</comment>
<dbReference type="Proteomes" id="UP000271849">
    <property type="component" value="Chromosome"/>
</dbReference>
<evidence type="ECO:0000256" key="12">
    <source>
        <dbReference type="ARBA" id="ARBA00022932"/>
    </source>
</evidence>
<gene>
    <name evidence="19 21" type="primary">dnaQ</name>
    <name evidence="21" type="ORF">BUCINSTRO3249_0164</name>
</gene>
<keyword evidence="5 19" id="KW-0548">Nucleotidyltransferase</keyword>
<keyword evidence="13 18" id="KW-0464">Manganese</keyword>
<accession>A0A3B1E9F8</accession>
<dbReference type="GO" id="GO:0046872">
    <property type="term" value="F:metal ion binding"/>
    <property type="evidence" value="ECO:0007669"/>
    <property type="project" value="UniProtKB-KW"/>
</dbReference>
<evidence type="ECO:0000256" key="8">
    <source>
        <dbReference type="ARBA" id="ARBA00022723"/>
    </source>
</evidence>
<evidence type="ECO:0000256" key="15">
    <source>
        <dbReference type="ARBA" id="ARBA00065841"/>
    </source>
</evidence>
<evidence type="ECO:0000313" key="22">
    <source>
        <dbReference type="Proteomes" id="UP000271849"/>
    </source>
</evidence>
<dbReference type="PANTHER" id="PTHR30231:SF41">
    <property type="entry name" value="DNA POLYMERASE III SUBUNIT EPSILON"/>
    <property type="match status" value="1"/>
</dbReference>
<keyword evidence="8 18" id="KW-0479">Metal-binding</keyword>
<evidence type="ECO:0000256" key="2">
    <source>
        <dbReference type="ARBA" id="ARBA00012417"/>
    </source>
</evidence>
<name>A0A3B1E9F8_9GAMM</name>
<dbReference type="CDD" id="cd06131">
    <property type="entry name" value="DNA_pol_III_epsilon_Ecoli_like"/>
    <property type="match status" value="1"/>
</dbReference>
<feature type="binding site" evidence="18">
    <location>
        <position position="14"/>
    </location>
    <ligand>
        <name>a divalent metal cation</name>
        <dbReference type="ChEBI" id="CHEBI:60240"/>
        <label>1</label>
        <note>catalytic</note>
    </ligand>
</feature>
<keyword evidence="11 18" id="KW-0460">Magnesium</keyword>
<evidence type="ECO:0000256" key="1">
    <source>
        <dbReference type="ARBA" id="ARBA00001936"/>
    </source>
</evidence>